<dbReference type="InterPro" id="IPR049548">
    <property type="entry name" value="Sina-like_RING"/>
</dbReference>
<evidence type="ECO:0000256" key="6">
    <source>
        <dbReference type="ARBA" id="ARBA00023136"/>
    </source>
</evidence>
<dbReference type="InterPro" id="IPR029071">
    <property type="entry name" value="Ubiquitin-like_domsf"/>
</dbReference>
<reference evidence="10" key="1">
    <citation type="submission" date="2016-11" db="UniProtKB">
        <authorList>
            <consortium name="WormBaseParasite"/>
        </authorList>
    </citation>
    <scope>IDENTIFICATION</scope>
</reference>
<evidence type="ECO:0000256" key="2">
    <source>
        <dbReference type="ARBA" id="ARBA00007293"/>
    </source>
</evidence>
<dbReference type="GO" id="GO:0043161">
    <property type="term" value="P:proteasome-mediated ubiquitin-dependent protein catabolic process"/>
    <property type="evidence" value="ECO:0007669"/>
    <property type="project" value="TreeGrafter"/>
</dbReference>
<accession>A0A1I7SR24</accession>
<dbReference type="GO" id="GO:0008270">
    <property type="term" value="F:zinc ion binding"/>
    <property type="evidence" value="ECO:0007669"/>
    <property type="project" value="UniProtKB-KW"/>
</dbReference>
<comment type="subcellular location">
    <subcellularLocation>
        <location evidence="1">Membrane</location>
    </subcellularLocation>
</comment>
<comment type="similarity">
    <text evidence="2">Belongs to the ATG8 family.</text>
</comment>
<dbReference type="InterPro" id="IPR013083">
    <property type="entry name" value="Znf_RING/FYVE/PHD"/>
</dbReference>
<dbReference type="eggNOG" id="KOG1654">
    <property type="taxonomic scope" value="Eukaryota"/>
</dbReference>
<evidence type="ECO:0000256" key="5">
    <source>
        <dbReference type="ARBA" id="ARBA00022833"/>
    </source>
</evidence>
<organism evidence="9 10">
    <name type="scientific">Bursaphelenchus xylophilus</name>
    <name type="common">Pinewood nematode worm</name>
    <name type="synonym">Aphelenchoides xylophilus</name>
    <dbReference type="NCBI Taxonomy" id="6326"/>
    <lineage>
        <taxon>Eukaryota</taxon>
        <taxon>Metazoa</taxon>
        <taxon>Ecdysozoa</taxon>
        <taxon>Nematoda</taxon>
        <taxon>Chromadorea</taxon>
        <taxon>Rhabditida</taxon>
        <taxon>Tylenchina</taxon>
        <taxon>Tylenchomorpha</taxon>
        <taxon>Aphelenchoidea</taxon>
        <taxon>Aphelenchoididae</taxon>
        <taxon>Bursaphelenchus</taxon>
    </lineage>
</organism>
<sequence length="233" mass="26455">MGTSEMEESISLADSVNVDKLLNQLECPVCYQYCTPPVFQCKNGHLLCNCCLENVRNCPLCRQPHGVNRALALEKMIDMFQFPCEYRSRGCGAVMKLNEKIIHDETCPYINVEDLGETSKKLIEEDENDNVPLKLLFRRQPGKVPVVFLPYFAEKNMAQIKPNKFLIDERHPVSYLYAIVRSRLKLKKNEAIFLMVGGTNLVLQSIPISSLYTTMKAANGVLYVTYCSQPTFG</sequence>
<dbReference type="GO" id="GO:0005737">
    <property type="term" value="C:cytoplasm"/>
    <property type="evidence" value="ECO:0007669"/>
    <property type="project" value="TreeGrafter"/>
</dbReference>
<dbReference type="GO" id="GO:0031624">
    <property type="term" value="F:ubiquitin conjugating enzyme binding"/>
    <property type="evidence" value="ECO:0007669"/>
    <property type="project" value="TreeGrafter"/>
</dbReference>
<evidence type="ECO:0000313" key="10">
    <source>
        <dbReference type="WBParaSite" id="BXY_1548800.1"/>
    </source>
</evidence>
<keyword evidence="5" id="KW-0862">Zinc</keyword>
<keyword evidence="7 8" id="KW-0449">Lipoprotein</keyword>
<dbReference type="WBParaSite" id="BXY_1548800.1">
    <property type="protein sequence ID" value="BXY_1548800.1"/>
    <property type="gene ID" value="BXY_1548800"/>
</dbReference>
<dbReference type="InterPro" id="IPR001841">
    <property type="entry name" value="Znf_RING"/>
</dbReference>
<dbReference type="PANTHER" id="PTHR45877">
    <property type="entry name" value="E3 UBIQUITIN-PROTEIN LIGASE SIAH2"/>
    <property type="match status" value="1"/>
</dbReference>
<dbReference type="InterPro" id="IPR004241">
    <property type="entry name" value="Atg8-like"/>
</dbReference>
<keyword evidence="4" id="KW-0863">Zinc-finger</keyword>
<evidence type="ECO:0000256" key="7">
    <source>
        <dbReference type="ARBA" id="ARBA00023288"/>
    </source>
</evidence>
<feature type="lipid moiety-binding region" description="Phosphatidylserine amidated glycine; alternate" evidence="8">
    <location>
        <position position="233"/>
    </location>
</feature>
<evidence type="ECO:0000256" key="3">
    <source>
        <dbReference type="ARBA" id="ARBA00022723"/>
    </source>
</evidence>
<proteinExistence type="inferred from homology"/>
<evidence type="ECO:0000256" key="8">
    <source>
        <dbReference type="PIRSR" id="PIRSR604241-50"/>
    </source>
</evidence>
<dbReference type="Gene3D" id="3.30.40.10">
    <property type="entry name" value="Zinc/RING finger domain, C3HC4 (zinc finger)"/>
    <property type="match status" value="2"/>
</dbReference>
<dbReference type="Proteomes" id="UP000095284">
    <property type="component" value="Unplaced"/>
</dbReference>
<evidence type="ECO:0000313" key="9">
    <source>
        <dbReference type="Proteomes" id="UP000095284"/>
    </source>
</evidence>
<dbReference type="GO" id="GO:0016020">
    <property type="term" value="C:membrane"/>
    <property type="evidence" value="ECO:0007669"/>
    <property type="project" value="UniProtKB-SubCell"/>
</dbReference>
<dbReference type="SUPFAM" id="SSF54236">
    <property type="entry name" value="Ubiquitin-like"/>
    <property type="match status" value="1"/>
</dbReference>
<dbReference type="GO" id="GO:0061630">
    <property type="term" value="F:ubiquitin protein ligase activity"/>
    <property type="evidence" value="ECO:0007669"/>
    <property type="project" value="TreeGrafter"/>
</dbReference>
<dbReference type="eggNOG" id="KOG3002">
    <property type="taxonomic scope" value="Eukaryota"/>
</dbReference>
<dbReference type="InterPro" id="IPR004162">
    <property type="entry name" value="SINA-like_animal"/>
</dbReference>
<keyword evidence="6" id="KW-0472">Membrane</keyword>
<name>A0A1I7SR24_BURXY</name>
<dbReference type="Pfam" id="PF02991">
    <property type="entry name" value="ATG8"/>
    <property type="match status" value="1"/>
</dbReference>
<dbReference type="PANTHER" id="PTHR45877:SF2">
    <property type="entry name" value="E3 UBIQUITIN-PROTEIN LIGASE SINA-RELATED"/>
    <property type="match status" value="1"/>
</dbReference>
<dbReference type="Pfam" id="PF21362">
    <property type="entry name" value="Sina_RING"/>
    <property type="match status" value="1"/>
</dbReference>
<evidence type="ECO:0000256" key="4">
    <source>
        <dbReference type="ARBA" id="ARBA00022771"/>
    </source>
</evidence>
<keyword evidence="3" id="KW-0479">Metal-binding</keyword>
<dbReference type="PROSITE" id="PS50089">
    <property type="entry name" value="ZF_RING_2"/>
    <property type="match status" value="1"/>
</dbReference>
<dbReference type="Gene3D" id="3.10.20.90">
    <property type="entry name" value="Phosphatidylinositol 3-kinase Catalytic Subunit, Chain A, domain 1"/>
    <property type="match status" value="1"/>
</dbReference>
<dbReference type="AlphaFoldDB" id="A0A1I7SR24"/>
<evidence type="ECO:0000256" key="1">
    <source>
        <dbReference type="ARBA" id="ARBA00004370"/>
    </source>
</evidence>
<protein>
    <submittedName>
        <fullName evidence="10">RING-type domain-containing protein</fullName>
    </submittedName>
</protein>
<dbReference type="SUPFAM" id="SSF57850">
    <property type="entry name" value="RING/U-box"/>
    <property type="match status" value="1"/>
</dbReference>